<evidence type="ECO:0000256" key="4">
    <source>
        <dbReference type="ARBA" id="ARBA00034320"/>
    </source>
</evidence>
<feature type="domain" description="CobW C-terminal" evidence="6">
    <location>
        <begin position="247"/>
        <end position="343"/>
    </location>
</feature>
<keyword evidence="3" id="KW-0143">Chaperone</keyword>
<dbReference type="GO" id="GO:0000166">
    <property type="term" value="F:nucleotide binding"/>
    <property type="evidence" value="ECO:0007669"/>
    <property type="project" value="UniProtKB-KW"/>
</dbReference>
<dbReference type="KEGG" id="ehx:EMIHUDRAFT_73828"/>
<dbReference type="Gene3D" id="3.30.1220.10">
    <property type="entry name" value="CobW-like, C-terminal domain"/>
    <property type="match status" value="1"/>
</dbReference>
<comment type="similarity">
    <text evidence="4">Belongs to the SIMIBI class G3E GTPase family. ZNG1 subfamily.</text>
</comment>
<reference evidence="7" key="2">
    <citation type="submission" date="2024-10" db="UniProtKB">
        <authorList>
            <consortium name="EnsemblProtists"/>
        </authorList>
    </citation>
    <scope>IDENTIFICATION</scope>
</reference>
<organism evidence="7 8">
    <name type="scientific">Emiliania huxleyi (strain CCMP1516)</name>
    <dbReference type="NCBI Taxonomy" id="280463"/>
    <lineage>
        <taxon>Eukaryota</taxon>
        <taxon>Haptista</taxon>
        <taxon>Haptophyta</taxon>
        <taxon>Prymnesiophyceae</taxon>
        <taxon>Isochrysidales</taxon>
        <taxon>Noelaerhabdaceae</taxon>
        <taxon>Emiliania</taxon>
    </lineage>
</organism>
<dbReference type="InterPro" id="IPR027417">
    <property type="entry name" value="P-loop_NTPase"/>
</dbReference>
<evidence type="ECO:0000313" key="8">
    <source>
        <dbReference type="Proteomes" id="UP000013827"/>
    </source>
</evidence>
<protein>
    <recommendedName>
        <fullName evidence="6">CobW C-terminal domain-containing protein</fullName>
    </recommendedName>
</protein>
<accession>A0A0D3JQ45</accession>
<dbReference type="HOGENOM" id="CLU_017452_0_2_1"/>
<name>A0A0D3JQ45_EMIH1</name>
<dbReference type="InterPro" id="IPR011629">
    <property type="entry name" value="CobW-like_C"/>
</dbReference>
<dbReference type="InterPro" id="IPR036627">
    <property type="entry name" value="CobW-likC_sf"/>
</dbReference>
<dbReference type="RefSeq" id="XP_005778059.1">
    <property type="nucleotide sequence ID" value="XM_005778002.1"/>
</dbReference>
<keyword evidence="8" id="KW-1185">Reference proteome</keyword>
<dbReference type="EnsemblProtists" id="EOD25630">
    <property type="protein sequence ID" value="EOD25630"/>
    <property type="gene ID" value="EMIHUDRAFT_73828"/>
</dbReference>
<evidence type="ECO:0000256" key="3">
    <source>
        <dbReference type="ARBA" id="ARBA00023186"/>
    </source>
</evidence>
<proteinExistence type="inferred from homology"/>
<dbReference type="SUPFAM" id="SSF52540">
    <property type="entry name" value="P-loop containing nucleoside triphosphate hydrolases"/>
    <property type="match status" value="1"/>
</dbReference>
<dbReference type="Proteomes" id="UP000013827">
    <property type="component" value="Unassembled WGS sequence"/>
</dbReference>
<evidence type="ECO:0000256" key="2">
    <source>
        <dbReference type="ARBA" id="ARBA00022801"/>
    </source>
</evidence>
<sequence length="352" mass="39352">KLAVTVVTGFLGSGKTTLVNYILREQHGKRICVIENEFGAALVKENLSSAEEVISMDNGCACCTVRGDLVRALTQLKDRKDSFDLVLLETTGLADPAPILATFTQNWTISNNYRIDGVLCLTFPGPFPDLSCQVRPEGTVNEAVQQVAFADRVLLNKLDLVDKGELGAVKTLIQEVNAFAELIECQQSRVPVDKLMDMNAFSMERFQEEIAEYDLEEDAAAEECTDEQEGAREGQKAKKRKHDISGVGSFALQSEHALDSQLFNRFMVQLLQRKKEDLYRSKGVLCFEGEGDAKYIFQGVHEQIQFEQSNTKWVEGEPRVSKVVFIGRDLDREEIEAAFRTCIVHAQTAHPH</sequence>
<comment type="catalytic activity">
    <reaction evidence="5">
        <text>GTP + H2O = GDP + phosphate + H(+)</text>
        <dbReference type="Rhea" id="RHEA:19669"/>
        <dbReference type="ChEBI" id="CHEBI:15377"/>
        <dbReference type="ChEBI" id="CHEBI:15378"/>
        <dbReference type="ChEBI" id="CHEBI:37565"/>
        <dbReference type="ChEBI" id="CHEBI:43474"/>
        <dbReference type="ChEBI" id="CHEBI:58189"/>
    </reaction>
    <physiologicalReaction direction="left-to-right" evidence="5">
        <dbReference type="Rhea" id="RHEA:19670"/>
    </physiologicalReaction>
</comment>
<reference evidence="8" key="1">
    <citation type="journal article" date="2013" name="Nature">
        <title>Pan genome of the phytoplankton Emiliania underpins its global distribution.</title>
        <authorList>
            <person name="Read B.A."/>
            <person name="Kegel J."/>
            <person name="Klute M.J."/>
            <person name="Kuo A."/>
            <person name="Lefebvre S.C."/>
            <person name="Maumus F."/>
            <person name="Mayer C."/>
            <person name="Miller J."/>
            <person name="Monier A."/>
            <person name="Salamov A."/>
            <person name="Young J."/>
            <person name="Aguilar M."/>
            <person name="Claverie J.M."/>
            <person name="Frickenhaus S."/>
            <person name="Gonzalez K."/>
            <person name="Herman E.K."/>
            <person name="Lin Y.C."/>
            <person name="Napier J."/>
            <person name="Ogata H."/>
            <person name="Sarno A.F."/>
            <person name="Shmutz J."/>
            <person name="Schroeder D."/>
            <person name="de Vargas C."/>
            <person name="Verret F."/>
            <person name="von Dassow P."/>
            <person name="Valentin K."/>
            <person name="Van de Peer Y."/>
            <person name="Wheeler G."/>
            <person name="Dacks J.B."/>
            <person name="Delwiche C.F."/>
            <person name="Dyhrman S.T."/>
            <person name="Glockner G."/>
            <person name="John U."/>
            <person name="Richards T."/>
            <person name="Worden A.Z."/>
            <person name="Zhang X."/>
            <person name="Grigoriev I.V."/>
            <person name="Allen A.E."/>
            <person name="Bidle K."/>
            <person name="Borodovsky M."/>
            <person name="Bowler C."/>
            <person name="Brownlee C."/>
            <person name="Cock J.M."/>
            <person name="Elias M."/>
            <person name="Gladyshev V.N."/>
            <person name="Groth M."/>
            <person name="Guda C."/>
            <person name="Hadaegh A."/>
            <person name="Iglesias-Rodriguez M.D."/>
            <person name="Jenkins J."/>
            <person name="Jones B.M."/>
            <person name="Lawson T."/>
            <person name="Leese F."/>
            <person name="Lindquist E."/>
            <person name="Lobanov A."/>
            <person name="Lomsadze A."/>
            <person name="Malik S.B."/>
            <person name="Marsh M.E."/>
            <person name="Mackinder L."/>
            <person name="Mock T."/>
            <person name="Mueller-Roeber B."/>
            <person name="Pagarete A."/>
            <person name="Parker M."/>
            <person name="Probert I."/>
            <person name="Quesneville H."/>
            <person name="Raines C."/>
            <person name="Rensing S.A."/>
            <person name="Riano-Pachon D.M."/>
            <person name="Richier S."/>
            <person name="Rokitta S."/>
            <person name="Shiraiwa Y."/>
            <person name="Soanes D.M."/>
            <person name="van der Giezen M."/>
            <person name="Wahlund T.M."/>
            <person name="Williams B."/>
            <person name="Wilson W."/>
            <person name="Wolfe G."/>
            <person name="Wurch L.L."/>
        </authorList>
    </citation>
    <scope>NUCLEOTIDE SEQUENCE</scope>
</reference>
<dbReference type="GO" id="GO:0005737">
    <property type="term" value="C:cytoplasm"/>
    <property type="evidence" value="ECO:0007669"/>
    <property type="project" value="TreeGrafter"/>
</dbReference>
<evidence type="ECO:0000313" key="7">
    <source>
        <dbReference type="EnsemblProtists" id="EOD25630"/>
    </source>
</evidence>
<dbReference type="Gene3D" id="3.40.50.300">
    <property type="entry name" value="P-loop containing nucleotide triphosphate hydrolases"/>
    <property type="match status" value="1"/>
</dbReference>
<keyword evidence="2" id="KW-0378">Hydrolase</keyword>
<evidence type="ECO:0000256" key="1">
    <source>
        <dbReference type="ARBA" id="ARBA00022741"/>
    </source>
</evidence>
<dbReference type="SMART" id="SM00833">
    <property type="entry name" value="CobW_C"/>
    <property type="match status" value="1"/>
</dbReference>
<dbReference type="InterPro" id="IPR003495">
    <property type="entry name" value="CobW/HypB/UreG_nucleotide-bd"/>
</dbReference>
<dbReference type="InterPro" id="IPR051316">
    <property type="entry name" value="Zinc-reg_GTPase_activator"/>
</dbReference>
<dbReference type="CDD" id="cd03112">
    <property type="entry name" value="CobW-like"/>
    <property type="match status" value="1"/>
</dbReference>
<dbReference type="AlphaFoldDB" id="A0A0D3JQ45"/>
<dbReference type="GO" id="GO:0016787">
    <property type="term" value="F:hydrolase activity"/>
    <property type="evidence" value="ECO:0007669"/>
    <property type="project" value="UniProtKB-KW"/>
</dbReference>
<dbReference type="SUPFAM" id="SSF90002">
    <property type="entry name" value="Hypothetical protein YjiA, C-terminal domain"/>
    <property type="match status" value="1"/>
</dbReference>
<dbReference type="eggNOG" id="KOG2743">
    <property type="taxonomic scope" value="Eukaryota"/>
</dbReference>
<dbReference type="Pfam" id="PF07683">
    <property type="entry name" value="CobW_C"/>
    <property type="match status" value="1"/>
</dbReference>
<dbReference type="PANTHER" id="PTHR13748">
    <property type="entry name" value="COBW-RELATED"/>
    <property type="match status" value="1"/>
</dbReference>
<dbReference type="PANTHER" id="PTHR13748:SF62">
    <property type="entry name" value="COBW DOMAIN-CONTAINING PROTEIN"/>
    <property type="match status" value="1"/>
</dbReference>
<dbReference type="Pfam" id="PF02492">
    <property type="entry name" value="cobW"/>
    <property type="match status" value="1"/>
</dbReference>
<dbReference type="PaxDb" id="2903-EOD25630"/>
<dbReference type="STRING" id="2903.R1EG11"/>
<dbReference type="GeneID" id="17271172"/>
<evidence type="ECO:0000259" key="6">
    <source>
        <dbReference type="SMART" id="SM00833"/>
    </source>
</evidence>
<keyword evidence="1" id="KW-0547">Nucleotide-binding</keyword>
<dbReference type="OMA" id="EPRVNRM"/>
<evidence type="ECO:0000256" key="5">
    <source>
        <dbReference type="ARBA" id="ARBA00049117"/>
    </source>
</evidence>